<dbReference type="InterPro" id="IPR050106">
    <property type="entry name" value="HistidinolP_aminotransfase"/>
</dbReference>
<evidence type="ECO:0000256" key="3">
    <source>
        <dbReference type="ARBA" id="ARBA00011738"/>
    </source>
</evidence>
<dbReference type="InterPro" id="IPR015422">
    <property type="entry name" value="PyrdxlP-dep_Trfase_small"/>
</dbReference>
<dbReference type="Proteomes" id="UP001065549">
    <property type="component" value="Unassembled WGS sequence"/>
</dbReference>
<name>A0A9J6QPM5_9FIRM</name>
<keyword evidence="8" id="KW-0368">Histidine biosynthesis</keyword>
<accession>A0A9J6QPM5</accession>
<comment type="cofactor">
    <cofactor evidence="1 8">
        <name>pyridoxal 5'-phosphate</name>
        <dbReference type="ChEBI" id="CHEBI:597326"/>
    </cofactor>
</comment>
<dbReference type="InterPro" id="IPR015424">
    <property type="entry name" value="PyrdxlP-dep_Trfase"/>
</dbReference>
<keyword evidence="5 8" id="KW-0808">Transferase</keyword>
<dbReference type="Pfam" id="PF00155">
    <property type="entry name" value="Aminotran_1_2"/>
    <property type="match status" value="1"/>
</dbReference>
<evidence type="ECO:0000259" key="9">
    <source>
        <dbReference type="Pfam" id="PF00155"/>
    </source>
</evidence>
<protein>
    <recommendedName>
        <fullName evidence="8">Histidinol-phosphate aminotransferase</fullName>
        <ecNumber evidence="8">2.6.1.9</ecNumber>
    </recommendedName>
    <alternativeName>
        <fullName evidence="8">Imidazole acetol-phosphate transaminase</fullName>
    </alternativeName>
</protein>
<keyword evidence="8" id="KW-0028">Amino-acid biosynthesis</keyword>
<comment type="catalytic activity">
    <reaction evidence="7 8">
        <text>L-histidinol phosphate + 2-oxoglutarate = 3-(imidazol-4-yl)-2-oxopropyl phosphate + L-glutamate</text>
        <dbReference type="Rhea" id="RHEA:23744"/>
        <dbReference type="ChEBI" id="CHEBI:16810"/>
        <dbReference type="ChEBI" id="CHEBI:29985"/>
        <dbReference type="ChEBI" id="CHEBI:57766"/>
        <dbReference type="ChEBI" id="CHEBI:57980"/>
        <dbReference type="EC" id="2.6.1.9"/>
    </reaction>
</comment>
<dbReference type="Gene3D" id="3.90.1150.10">
    <property type="entry name" value="Aspartate Aminotransferase, domain 1"/>
    <property type="match status" value="1"/>
</dbReference>
<dbReference type="InterPro" id="IPR005861">
    <property type="entry name" value="HisP_aminotrans"/>
</dbReference>
<evidence type="ECO:0000256" key="2">
    <source>
        <dbReference type="ARBA" id="ARBA00005011"/>
    </source>
</evidence>
<dbReference type="GO" id="GO:0000105">
    <property type="term" value="P:L-histidine biosynthetic process"/>
    <property type="evidence" value="ECO:0007669"/>
    <property type="project" value="UniProtKB-UniRule"/>
</dbReference>
<dbReference type="PANTHER" id="PTHR43643">
    <property type="entry name" value="HISTIDINOL-PHOSPHATE AMINOTRANSFERASE 2"/>
    <property type="match status" value="1"/>
</dbReference>
<comment type="caution">
    <text evidence="10">The sequence shown here is derived from an EMBL/GenBank/DDBJ whole genome shotgun (WGS) entry which is preliminary data.</text>
</comment>
<evidence type="ECO:0000313" key="11">
    <source>
        <dbReference type="Proteomes" id="UP001065549"/>
    </source>
</evidence>
<dbReference type="InterPro" id="IPR004839">
    <property type="entry name" value="Aminotransferase_I/II_large"/>
</dbReference>
<dbReference type="Gene3D" id="3.40.640.10">
    <property type="entry name" value="Type I PLP-dependent aspartate aminotransferase-like (Major domain)"/>
    <property type="match status" value="1"/>
</dbReference>
<comment type="similarity">
    <text evidence="8">Belongs to the class-II pyridoxal-phosphate-dependent aminotransferase family. Histidinol-phosphate aminotransferase subfamily.</text>
</comment>
<evidence type="ECO:0000256" key="6">
    <source>
        <dbReference type="ARBA" id="ARBA00022898"/>
    </source>
</evidence>
<evidence type="ECO:0000256" key="1">
    <source>
        <dbReference type="ARBA" id="ARBA00001933"/>
    </source>
</evidence>
<dbReference type="InterPro" id="IPR001917">
    <property type="entry name" value="Aminotrans_II_pyridoxalP_BS"/>
</dbReference>
<feature type="modified residue" description="N6-(pyridoxal phosphate)lysine" evidence="8">
    <location>
        <position position="210"/>
    </location>
</feature>
<evidence type="ECO:0000256" key="4">
    <source>
        <dbReference type="ARBA" id="ARBA00022576"/>
    </source>
</evidence>
<keyword evidence="4 8" id="KW-0032">Aminotransferase</keyword>
<dbReference type="HAMAP" id="MF_01023">
    <property type="entry name" value="HisC_aminotrans_2"/>
    <property type="match status" value="1"/>
</dbReference>
<dbReference type="CDD" id="cd00609">
    <property type="entry name" value="AAT_like"/>
    <property type="match status" value="1"/>
</dbReference>
<dbReference type="GO" id="GO:0030170">
    <property type="term" value="F:pyridoxal phosphate binding"/>
    <property type="evidence" value="ECO:0007669"/>
    <property type="project" value="InterPro"/>
</dbReference>
<sequence>MSRFLKKQYQNLEPYTPGEQPKNQKLIKLNTNENPFGPSPRAAAVISSGEVSKLMLYPDPEASELTTAIAQYYNLEKEQVAVGNGSDEILAFSFMAYASEGSNIWFPDPSYGFYKVYADIYRSKAGPIPLTEDLRIDPKKYKNLNGTILIANPNAPTGIALNLNDIEDIIASNSSNLVIIDEAYIDFGAKSCVPFLQKYDNLLVIQTFSKSRSLAGARVGFAMGSKELISDLNRIKFSFNPYNLNRLSISAAAAAIRDEAYFQQTRQTIIKTRETFTKQLKELGFTVLPSSANFVFAKSSRLSGEEYFHGLRERNILVRYFGKEPISDYVRITIGREEDMEQLIFATKELLGKGN</sequence>
<gene>
    <name evidence="8 10" type="primary">hisC</name>
    <name evidence="10" type="ORF">OBO34_03390</name>
</gene>
<dbReference type="EMBL" id="JAOSHN010000001">
    <property type="protein sequence ID" value="MCU7377396.1"/>
    <property type="molecule type" value="Genomic_DNA"/>
</dbReference>
<keyword evidence="11" id="KW-1185">Reference proteome</keyword>
<keyword evidence="6 8" id="KW-0663">Pyridoxal phosphate</keyword>
<proteinExistence type="inferred from homology"/>
<dbReference type="PROSITE" id="PS00599">
    <property type="entry name" value="AA_TRANSFER_CLASS_2"/>
    <property type="match status" value="1"/>
</dbReference>
<dbReference type="NCBIfam" id="TIGR01141">
    <property type="entry name" value="hisC"/>
    <property type="match status" value="1"/>
</dbReference>
<feature type="domain" description="Aminotransferase class I/classII large" evidence="9">
    <location>
        <begin position="25"/>
        <end position="344"/>
    </location>
</feature>
<reference evidence="10" key="1">
    <citation type="submission" date="2022-09" db="EMBL/GenBank/DDBJ databases">
        <title>Culturomic study of gut microbiota in children with autism spectrum disorder.</title>
        <authorList>
            <person name="Efimov B.A."/>
            <person name="Chaplin A.V."/>
            <person name="Sokolova S.R."/>
            <person name="Pikina A.P."/>
            <person name="Korzhanova M."/>
            <person name="Belova V."/>
            <person name="Korostin D."/>
        </authorList>
    </citation>
    <scope>NUCLEOTIDE SEQUENCE</scope>
    <source>
        <strain evidence="10">ASD5510</strain>
    </source>
</reference>
<evidence type="ECO:0000313" key="10">
    <source>
        <dbReference type="EMBL" id="MCU7377396.1"/>
    </source>
</evidence>
<dbReference type="PANTHER" id="PTHR43643:SF3">
    <property type="entry name" value="HISTIDINOL-PHOSPHATE AMINOTRANSFERASE"/>
    <property type="match status" value="1"/>
</dbReference>
<organism evidence="10 11">
    <name type="scientific">Hominibacterium faecale</name>
    <dbReference type="NCBI Taxonomy" id="2839743"/>
    <lineage>
        <taxon>Bacteria</taxon>
        <taxon>Bacillati</taxon>
        <taxon>Bacillota</taxon>
        <taxon>Clostridia</taxon>
        <taxon>Peptostreptococcales</taxon>
        <taxon>Anaerovoracaceae</taxon>
        <taxon>Hominibacterium</taxon>
    </lineage>
</organism>
<dbReference type="InterPro" id="IPR015421">
    <property type="entry name" value="PyrdxlP-dep_Trfase_major"/>
</dbReference>
<dbReference type="EC" id="2.6.1.9" evidence="8"/>
<dbReference type="AlphaFoldDB" id="A0A9J6QPM5"/>
<comment type="subunit">
    <text evidence="3 8">Homodimer.</text>
</comment>
<comment type="pathway">
    <text evidence="2 8">Amino-acid biosynthesis; L-histidine biosynthesis; L-histidine from 5-phospho-alpha-D-ribose 1-diphosphate: step 7/9.</text>
</comment>
<evidence type="ECO:0000256" key="8">
    <source>
        <dbReference type="HAMAP-Rule" id="MF_01023"/>
    </source>
</evidence>
<evidence type="ECO:0000256" key="7">
    <source>
        <dbReference type="ARBA" id="ARBA00047481"/>
    </source>
</evidence>
<dbReference type="SUPFAM" id="SSF53383">
    <property type="entry name" value="PLP-dependent transferases"/>
    <property type="match status" value="1"/>
</dbReference>
<dbReference type="GO" id="GO:0004400">
    <property type="term" value="F:histidinol-phosphate transaminase activity"/>
    <property type="evidence" value="ECO:0007669"/>
    <property type="project" value="UniProtKB-UniRule"/>
</dbReference>
<dbReference type="RefSeq" id="WP_253020760.1">
    <property type="nucleotide sequence ID" value="NZ_JAJAGH010000010.1"/>
</dbReference>
<evidence type="ECO:0000256" key="5">
    <source>
        <dbReference type="ARBA" id="ARBA00022679"/>
    </source>
</evidence>